<accession>A0AAN9L7J3</accession>
<dbReference type="EMBL" id="JAYMYQ010000005">
    <property type="protein sequence ID" value="KAK7330629.1"/>
    <property type="molecule type" value="Genomic_DNA"/>
</dbReference>
<organism evidence="2 3">
    <name type="scientific">Canavalia gladiata</name>
    <name type="common">Sword bean</name>
    <name type="synonym">Dolichos gladiatus</name>
    <dbReference type="NCBI Taxonomy" id="3824"/>
    <lineage>
        <taxon>Eukaryota</taxon>
        <taxon>Viridiplantae</taxon>
        <taxon>Streptophyta</taxon>
        <taxon>Embryophyta</taxon>
        <taxon>Tracheophyta</taxon>
        <taxon>Spermatophyta</taxon>
        <taxon>Magnoliopsida</taxon>
        <taxon>eudicotyledons</taxon>
        <taxon>Gunneridae</taxon>
        <taxon>Pentapetalae</taxon>
        <taxon>rosids</taxon>
        <taxon>fabids</taxon>
        <taxon>Fabales</taxon>
        <taxon>Fabaceae</taxon>
        <taxon>Papilionoideae</taxon>
        <taxon>50 kb inversion clade</taxon>
        <taxon>NPAAA clade</taxon>
        <taxon>indigoferoid/millettioid clade</taxon>
        <taxon>Phaseoleae</taxon>
        <taxon>Canavalia</taxon>
    </lineage>
</organism>
<gene>
    <name evidence="2" type="ORF">VNO77_24827</name>
</gene>
<name>A0AAN9L7J3_CANGL</name>
<keyword evidence="3" id="KW-1185">Reference proteome</keyword>
<keyword evidence="1" id="KW-1133">Transmembrane helix</keyword>
<dbReference type="AlphaFoldDB" id="A0AAN9L7J3"/>
<keyword evidence="1" id="KW-0812">Transmembrane</keyword>
<reference evidence="2 3" key="1">
    <citation type="submission" date="2024-01" db="EMBL/GenBank/DDBJ databases">
        <title>The genomes of 5 underutilized Papilionoideae crops provide insights into root nodulation and disease resistanc.</title>
        <authorList>
            <person name="Jiang F."/>
        </authorList>
    </citation>
    <scope>NUCLEOTIDE SEQUENCE [LARGE SCALE GENOMIC DNA]</scope>
    <source>
        <strain evidence="2">LVBAO_FW01</strain>
        <tissue evidence="2">Leaves</tissue>
    </source>
</reference>
<proteinExistence type="predicted"/>
<protein>
    <submittedName>
        <fullName evidence="2">Uncharacterized protein</fullName>
    </submittedName>
</protein>
<dbReference type="Proteomes" id="UP001367508">
    <property type="component" value="Unassembled WGS sequence"/>
</dbReference>
<evidence type="ECO:0000313" key="2">
    <source>
        <dbReference type="EMBL" id="KAK7330629.1"/>
    </source>
</evidence>
<comment type="caution">
    <text evidence="2">The sequence shown here is derived from an EMBL/GenBank/DDBJ whole genome shotgun (WGS) entry which is preliminary data.</text>
</comment>
<sequence>MLVYLVVIVLIIRYGGFLLIVYICSLYTGNNFLRQVSCQFFNLCHHHRSLRAYLFYKSPRKAGLCLKGTILSSVDSTFLLACQPESEEECGQERWQLQF</sequence>
<evidence type="ECO:0000313" key="3">
    <source>
        <dbReference type="Proteomes" id="UP001367508"/>
    </source>
</evidence>
<feature type="transmembrane region" description="Helical" evidence="1">
    <location>
        <begin position="6"/>
        <end position="27"/>
    </location>
</feature>
<evidence type="ECO:0000256" key="1">
    <source>
        <dbReference type="SAM" id="Phobius"/>
    </source>
</evidence>
<keyword evidence="1" id="KW-0472">Membrane</keyword>